<dbReference type="AlphaFoldDB" id="A0A1H3BLW1"/>
<evidence type="ECO:0000313" key="2">
    <source>
        <dbReference type="EMBL" id="SDX42711.1"/>
    </source>
</evidence>
<feature type="transmembrane region" description="Helical" evidence="1">
    <location>
        <begin position="92"/>
        <end position="112"/>
    </location>
</feature>
<keyword evidence="3" id="KW-1185">Reference proteome</keyword>
<dbReference type="RefSeq" id="WP_092737213.1">
    <property type="nucleotide sequence ID" value="NZ_FNOV01000001.1"/>
</dbReference>
<proteinExistence type="predicted"/>
<protein>
    <submittedName>
        <fullName evidence="2">Uncharacterized protein</fullName>
    </submittedName>
</protein>
<dbReference type="EMBL" id="FNOV01000001">
    <property type="protein sequence ID" value="SDX42711.1"/>
    <property type="molecule type" value="Genomic_DNA"/>
</dbReference>
<reference evidence="3" key="1">
    <citation type="submission" date="2016-10" db="EMBL/GenBank/DDBJ databases">
        <authorList>
            <person name="Varghese N."/>
            <person name="Submissions S."/>
        </authorList>
    </citation>
    <scope>NUCLEOTIDE SEQUENCE [LARGE SCALE GENOMIC DNA]</scope>
    <source>
        <strain evidence="3">CGMCC 1.8975</strain>
    </source>
</reference>
<keyword evidence="1" id="KW-0812">Transmembrane</keyword>
<feature type="transmembrane region" description="Helical" evidence="1">
    <location>
        <begin position="118"/>
        <end position="137"/>
    </location>
</feature>
<feature type="transmembrane region" description="Helical" evidence="1">
    <location>
        <begin position="63"/>
        <end position="80"/>
    </location>
</feature>
<sequence>MLTSYPSWQLLLTGAAYGLLLWVIWNGQLRRSRFAAPVAGAVVSLLVGLLFKVQHWEGSTELLVGSGVALAGLYGTWFARKTPKTRLAVLKLSYALSLGLWAAALGLGWRPLLPWLSSWQLMSLWAVLLDFGYVRYLRRPAAR</sequence>
<feature type="transmembrane region" description="Helical" evidence="1">
    <location>
        <begin position="6"/>
        <end position="25"/>
    </location>
</feature>
<gene>
    <name evidence="2" type="ORF">SAMN04488069_101338</name>
</gene>
<keyword evidence="1" id="KW-0472">Membrane</keyword>
<keyword evidence="1" id="KW-1133">Transmembrane helix</keyword>
<dbReference type="Proteomes" id="UP000199249">
    <property type="component" value="Unassembled WGS sequence"/>
</dbReference>
<accession>A0A1H3BLW1</accession>
<dbReference type="STRING" id="651662.SAMN04488069_101338"/>
<feature type="transmembrane region" description="Helical" evidence="1">
    <location>
        <begin position="34"/>
        <end position="51"/>
    </location>
</feature>
<evidence type="ECO:0000313" key="3">
    <source>
        <dbReference type="Proteomes" id="UP000199249"/>
    </source>
</evidence>
<name>A0A1H3BLW1_9BACT</name>
<organism evidence="2 3">
    <name type="scientific">Hymenobacter psychrophilus</name>
    <dbReference type="NCBI Taxonomy" id="651662"/>
    <lineage>
        <taxon>Bacteria</taxon>
        <taxon>Pseudomonadati</taxon>
        <taxon>Bacteroidota</taxon>
        <taxon>Cytophagia</taxon>
        <taxon>Cytophagales</taxon>
        <taxon>Hymenobacteraceae</taxon>
        <taxon>Hymenobacter</taxon>
    </lineage>
</organism>
<evidence type="ECO:0000256" key="1">
    <source>
        <dbReference type="SAM" id="Phobius"/>
    </source>
</evidence>